<proteinExistence type="predicted"/>
<reference evidence="1" key="2">
    <citation type="submission" date="2023-02" db="EMBL/GenBank/DDBJ databases">
        <authorList>
            <person name="Sun Q."/>
            <person name="Mori K."/>
        </authorList>
    </citation>
    <scope>NUCLEOTIDE SEQUENCE</scope>
    <source>
        <strain evidence="1">NBRC 110608</strain>
    </source>
</reference>
<sequence length="75" mass="7636">MEGLPGDLLRLLRGLGDAAGDPDVAATAGSVARTWQGAGGRLVGEAGALARASGQSADDYERADATQVRRFRVAP</sequence>
<evidence type="ECO:0000313" key="1">
    <source>
        <dbReference type="EMBL" id="BDZ58612.1"/>
    </source>
</evidence>
<reference evidence="1" key="1">
    <citation type="journal article" date="2014" name="Int. J. Syst. Evol. Microbiol.">
        <title>Complete genome of a new Firmicutes species belonging to the dominant human colonic microbiota ('Ruminococcus bicirculans') reveals two chromosomes and a selective capacity to utilize plant glucans.</title>
        <authorList>
            <consortium name="NISC Comparative Sequencing Program"/>
            <person name="Wegmann U."/>
            <person name="Louis P."/>
            <person name="Goesmann A."/>
            <person name="Henrissat B."/>
            <person name="Duncan S.H."/>
            <person name="Flint H.J."/>
        </authorList>
    </citation>
    <scope>NUCLEOTIDE SEQUENCE</scope>
    <source>
        <strain evidence="1">NBRC 110608</strain>
    </source>
</reference>
<gene>
    <name evidence="1" type="ORF">GCM10025872_22690</name>
</gene>
<protein>
    <submittedName>
        <fullName evidence="1">Uncharacterized protein</fullName>
    </submittedName>
</protein>
<organism evidence="1">
    <name type="scientific">Barrientosiimonas endolithica</name>
    <dbReference type="NCBI Taxonomy" id="1535208"/>
    <lineage>
        <taxon>Bacteria</taxon>
        <taxon>Bacillati</taxon>
        <taxon>Actinomycetota</taxon>
        <taxon>Actinomycetes</taxon>
        <taxon>Micrococcales</taxon>
        <taxon>Dermacoccaceae</taxon>
        <taxon>Barrientosiimonas</taxon>
    </lineage>
</organism>
<name>A0ABM8HCF3_9MICO</name>
<dbReference type="EMBL" id="AP027735">
    <property type="protein sequence ID" value="BDZ58612.1"/>
    <property type="molecule type" value="Genomic_DNA"/>
</dbReference>
<accession>A0ABM8HCF3</accession>